<dbReference type="InterPro" id="IPR002685">
    <property type="entry name" value="Glyco_trans_15"/>
</dbReference>
<dbReference type="Gene3D" id="3.90.550.10">
    <property type="entry name" value="Spore Coat Polysaccharide Biosynthesis Protein SpsA, Chain A"/>
    <property type="match status" value="1"/>
</dbReference>
<dbReference type="OrthoDB" id="439943at2759"/>
<evidence type="ECO:0000313" key="7">
    <source>
        <dbReference type="EMBL" id="ODQ59083.1"/>
    </source>
</evidence>
<organism evidence="7 8">
    <name type="scientific">Wickerhamomyces anomalus (strain ATCC 58044 / CBS 1984 / NCYC 433 / NRRL Y-366-8)</name>
    <name type="common">Yeast</name>
    <name type="synonym">Hansenula anomala</name>
    <dbReference type="NCBI Taxonomy" id="683960"/>
    <lineage>
        <taxon>Eukaryota</taxon>
        <taxon>Fungi</taxon>
        <taxon>Dikarya</taxon>
        <taxon>Ascomycota</taxon>
        <taxon>Saccharomycotina</taxon>
        <taxon>Saccharomycetes</taxon>
        <taxon>Phaffomycetales</taxon>
        <taxon>Wickerhamomycetaceae</taxon>
        <taxon>Wickerhamomyces</taxon>
    </lineage>
</organism>
<evidence type="ECO:0000256" key="4">
    <source>
        <dbReference type="ARBA" id="ARBA00022679"/>
    </source>
</evidence>
<evidence type="ECO:0000256" key="1">
    <source>
        <dbReference type="ARBA" id="ARBA00004606"/>
    </source>
</evidence>
<keyword evidence="5" id="KW-0735">Signal-anchor</keyword>
<evidence type="ECO:0000256" key="3">
    <source>
        <dbReference type="ARBA" id="ARBA00022676"/>
    </source>
</evidence>
<gene>
    <name evidence="7" type="ORF">WICANDRAFT_17433</name>
</gene>
<comment type="subcellular location">
    <subcellularLocation>
        <location evidence="1">Membrane</location>
        <topology evidence="1">Single-pass type II membrane protein</topology>
    </subcellularLocation>
</comment>
<dbReference type="InterPro" id="IPR029044">
    <property type="entry name" value="Nucleotide-diphossugar_trans"/>
</dbReference>
<evidence type="ECO:0000313" key="8">
    <source>
        <dbReference type="Proteomes" id="UP000094112"/>
    </source>
</evidence>
<dbReference type="Proteomes" id="UP000094112">
    <property type="component" value="Unassembled WGS sequence"/>
</dbReference>
<feature type="non-terminal residue" evidence="7">
    <location>
        <position position="1"/>
    </location>
</feature>
<comment type="similarity">
    <text evidence="2">Belongs to the glycosyltransferase 15 family.</text>
</comment>
<keyword evidence="4 7" id="KW-0808">Transferase</keyword>
<reference evidence="7 8" key="1">
    <citation type="journal article" date="2016" name="Proc. Natl. Acad. Sci. U.S.A.">
        <title>Comparative genomics of biotechnologically important yeasts.</title>
        <authorList>
            <person name="Riley R."/>
            <person name="Haridas S."/>
            <person name="Wolfe K.H."/>
            <person name="Lopes M.R."/>
            <person name="Hittinger C.T."/>
            <person name="Goeker M."/>
            <person name="Salamov A.A."/>
            <person name="Wisecaver J.H."/>
            <person name="Long T.M."/>
            <person name="Calvey C.H."/>
            <person name="Aerts A.L."/>
            <person name="Barry K.W."/>
            <person name="Choi C."/>
            <person name="Clum A."/>
            <person name="Coughlan A.Y."/>
            <person name="Deshpande S."/>
            <person name="Douglass A.P."/>
            <person name="Hanson S.J."/>
            <person name="Klenk H.-P."/>
            <person name="LaButti K.M."/>
            <person name="Lapidus A."/>
            <person name="Lindquist E.A."/>
            <person name="Lipzen A.M."/>
            <person name="Meier-Kolthoff J.P."/>
            <person name="Ohm R.A."/>
            <person name="Otillar R.P."/>
            <person name="Pangilinan J.L."/>
            <person name="Peng Y."/>
            <person name="Rokas A."/>
            <person name="Rosa C.A."/>
            <person name="Scheuner C."/>
            <person name="Sibirny A.A."/>
            <person name="Slot J.C."/>
            <person name="Stielow J.B."/>
            <person name="Sun H."/>
            <person name="Kurtzman C.P."/>
            <person name="Blackwell M."/>
            <person name="Grigoriev I.V."/>
            <person name="Jeffries T.W."/>
        </authorList>
    </citation>
    <scope>NUCLEOTIDE SEQUENCE [LARGE SCALE GENOMIC DNA]</scope>
    <source>
        <strain evidence="8">ATCC 58044 / CBS 1984 / NCYC 433 / NRRL Y-366-8</strain>
    </source>
</reference>
<dbReference type="SUPFAM" id="SSF53448">
    <property type="entry name" value="Nucleotide-diphospho-sugar transferases"/>
    <property type="match status" value="1"/>
</dbReference>
<keyword evidence="3" id="KW-0328">Glycosyltransferase</keyword>
<dbReference type="PIRSF" id="PIRSF018153">
    <property type="entry name" value="Glyco_trans_15"/>
    <property type="match status" value="1"/>
</dbReference>
<dbReference type="PANTHER" id="PTHR31121:SF2">
    <property type="entry name" value="MANNOSYLTRANSFERASE KTR5-RELATED"/>
    <property type="match status" value="1"/>
</dbReference>
<dbReference type="PANTHER" id="PTHR31121">
    <property type="entry name" value="ALPHA-1,2 MANNOSYLTRANSFERASE KTR1"/>
    <property type="match status" value="1"/>
</dbReference>
<evidence type="ECO:0000256" key="5">
    <source>
        <dbReference type="ARBA" id="ARBA00022968"/>
    </source>
</evidence>
<accession>A0A1E3P175</accession>
<dbReference type="Pfam" id="PF01793">
    <property type="entry name" value="Glyco_transf_15"/>
    <property type="match status" value="2"/>
</dbReference>
<dbReference type="AlphaFoldDB" id="A0A1E3P175"/>
<dbReference type="EMBL" id="KV454211">
    <property type="protein sequence ID" value="ODQ59083.1"/>
    <property type="molecule type" value="Genomic_DNA"/>
</dbReference>
<dbReference type="GO" id="GO:0006487">
    <property type="term" value="P:protein N-linked glycosylation"/>
    <property type="evidence" value="ECO:0007669"/>
    <property type="project" value="TreeGrafter"/>
</dbReference>
<evidence type="ECO:0000256" key="6">
    <source>
        <dbReference type="PIRSR" id="PIRSR018153-1"/>
    </source>
</evidence>
<feature type="non-terminal residue" evidence="7">
    <location>
        <position position="458"/>
    </location>
</feature>
<feature type="active site" description="Nucleophile" evidence="6">
    <location>
        <position position="304"/>
    </location>
</feature>
<dbReference type="GO" id="GO:0005794">
    <property type="term" value="C:Golgi apparatus"/>
    <property type="evidence" value="ECO:0007669"/>
    <property type="project" value="TreeGrafter"/>
</dbReference>
<dbReference type="GO" id="GO:0016020">
    <property type="term" value="C:membrane"/>
    <property type="evidence" value="ECO:0007669"/>
    <property type="project" value="UniProtKB-SubCell"/>
</dbReference>
<evidence type="ECO:0000256" key="2">
    <source>
        <dbReference type="ARBA" id="ARBA00007677"/>
    </source>
</evidence>
<keyword evidence="8" id="KW-1185">Reference proteome</keyword>
<dbReference type="GeneID" id="30197988"/>
<dbReference type="GO" id="GO:0000026">
    <property type="term" value="F:alpha-1,2-mannosyltransferase activity"/>
    <property type="evidence" value="ECO:0007669"/>
    <property type="project" value="TreeGrafter"/>
</dbReference>
<keyword evidence="5" id="KW-0812">Transmembrane</keyword>
<dbReference type="STRING" id="683960.A0A1E3P175"/>
<name>A0A1E3P175_WICAA</name>
<dbReference type="GO" id="GO:0000032">
    <property type="term" value="P:cell wall mannoprotein biosynthetic process"/>
    <property type="evidence" value="ECO:0007669"/>
    <property type="project" value="TreeGrafter"/>
</dbReference>
<protein>
    <submittedName>
        <fullName evidence="7">Glycosyltransferase family 15 protein</fullName>
    </submittedName>
</protein>
<sequence length="458" mass="54548">SKMDAPFIEGCSIPNVDGPRANATFVILARNNELDDVISSMKSLERHFNQWFGYPYVFLNDEEFNEEFKIGVKNYTMANVEFGVISPDHWKFPNEDSVEFKEWVETQGDRGIMYGSMKSYHSMCRFYSGFFHKHELVRKFEWYWRVEPDVEFFCDLTYDPFIEMAKSGKKYGFTIMIKELWETVPNLFRYTQAFLKQDGISKKSSWRLFVENYKDKWFYIGRDFEDKYANFKDEKDLKNRVRDLVKIKQLLKNSKNIDNSGDSDLKTDQLKALIKKATSGSKPLQGEQIDDEDYNLYHFWSNFEIARVDLWDNHLYDSYFQYLEETGGFYKERWGDAPVHSLAVGFLLDLQEIHYFRDIGYQHTTIAHCPSNHPNQLPYESSKTYKSSDKKFEKYWSKFDPKKPYGVGCRCRCPSGHKDIEDSNNDFLKEWFEMTQDDYQKPKPININKLERQVRKEL</sequence>
<proteinExistence type="inferred from homology"/>
<dbReference type="RefSeq" id="XP_019038290.1">
    <property type="nucleotide sequence ID" value="XM_019180742.1"/>
</dbReference>